<evidence type="ECO:0000256" key="4">
    <source>
        <dbReference type="ARBA" id="ARBA00012483"/>
    </source>
</evidence>
<evidence type="ECO:0000256" key="1">
    <source>
        <dbReference type="ARBA" id="ARBA00000900"/>
    </source>
</evidence>
<accession>A0A2P6Q4R9</accession>
<sequence>MDDCCAVCADTLEWVAYGACGHKEVCSTCVARLRFICEDRRCCICKTESNVVFVTKALGDYTKMVRDLPSKAREGRCGSYWYHEDTQAFFDDADHYKMIKAVCNLSCSECDKMEEKSTIRFRNIEQLKLHLFHQHRLYMCPLCLEGRKVFVCEQKLYTKAQLKRHTSTGDSVVDGSESERGGFKGHPMCKFCKIGFYGENELYAHMTTGHYKCHLCCDSGEQYEYYKNYHDLELHFSRGHFLCEDESCLEKKFVVFRSEAELKKHSTMEHGGRMSRSKRNAALQLPTSFRYGPSNDQDSRRGRRGLPFRGDSSNDQASSLETPNADDRTLHDPSSSIRQAGSLELLGDTSDIDPIIKPFESLSRPSSDTEASSRYLRVALGKNSGKAKAQLEDSSLFPPLAPGSSSSQLTPKHESDHGLPNNNTMAAHLRRQNNRKMAVECPDIRPAVISSSEAWPAAGRVAPPASSSQMPWPKTNVPGIVSAVTKPAVSSSQAWPAAGRVAPPTNSSQMAWPKANVSAAPPTSSSQKLLSKTNSQNKAWPKVSGCGQNKTAFGKGAGHSSYASTLQAQVENRETSTEVHKCVSLDSSLDFPPVSAAQVVQKLPQQTSEPLLKVGDFQAANKALVENIRAAVDFNEDKYTAFKDISVQYSQGLVDINMYFNFVRQFGLLHLVLDLARLCPNAEKQQELIDAYDNSMRSNGAEEDDGWSQVKVRLKDLKKGKGKSSKNGSTAAPVLDLRSRSD</sequence>
<dbReference type="InterPro" id="IPR041888">
    <property type="entry name" value="RING-HC_ZNF598/HEL2"/>
</dbReference>
<dbReference type="GO" id="GO:0016567">
    <property type="term" value="P:protein ubiquitination"/>
    <property type="evidence" value="ECO:0007669"/>
    <property type="project" value="TreeGrafter"/>
</dbReference>
<evidence type="ECO:0000259" key="14">
    <source>
        <dbReference type="PROSITE" id="PS50089"/>
    </source>
</evidence>
<evidence type="ECO:0000256" key="13">
    <source>
        <dbReference type="SAM" id="MobiDB-lite"/>
    </source>
</evidence>
<evidence type="ECO:0000256" key="11">
    <source>
        <dbReference type="ARBA" id="ARBA00035113"/>
    </source>
</evidence>
<dbReference type="STRING" id="74649.A0A2P6Q4R9"/>
<dbReference type="InterPro" id="IPR057634">
    <property type="entry name" value="PAH_ZNF598/HEL2"/>
</dbReference>
<feature type="region of interest" description="Disordered" evidence="13">
    <location>
        <begin position="264"/>
        <end position="345"/>
    </location>
</feature>
<dbReference type="Pfam" id="PF23230">
    <property type="entry name" value="zf-C2H2_13"/>
    <property type="match status" value="1"/>
</dbReference>
<gene>
    <name evidence="15" type="ORF">RchiOBHm_Chr5g0011091</name>
</gene>
<dbReference type="EMBL" id="PDCK01000043">
    <property type="protein sequence ID" value="PRQ29180.1"/>
    <property type="molecule type" value="Genomic_DNA"/>
</dbReference>
<dbReference type="GO" id="GO:0043022">
    <property type="term" value="F:ribosome binding"/>
    <property type="evidence" value="ECO:0007669"/>
    <property type="project" value="TreeGrafter"/>
</dbReference>
<dbReference type="InterPro" id="IPR001841">
    <property type="entry name" value="Znf_RING"/>
</dbReference>
<dbReference type="GO" id="GO:0072344">
    <property type="term" value="P:rescue of stalled ribosome"/>
    <property type="evidence" value="ECO:0007669"/>
    <property type="project" value="InterPro"/>
</dbReference>
<proteinExistence type="inferred from homology"/>
<dbReference type="GO" id="GO:0061630">
    <property type="term" value="F:ubiquitin protein ligase activity"/>
    <property type="evidence" value="ECO:0007669"/>
    <property type="project" value="UniProtKB-EC"/>
</dbReference>
<feature type="domain" description="RING-type" evidence="14">
    <location>
        <begin position="5"/>
        <end position="46"/>
    </location>
</feature>
<evidence type="ECO:0000313" key="15">
    <source>
        <dbReference type="EMBL" id="PRQ29180.1"/>
    </source>
</evidence>
<feature type="region of interest" description="Disordered" evidence="13">
    <location>
        <begin position="717"/>
        <end position="742"/>
    </location>
</feature>
<evidence type="ECO:0000256" key="7">
    <source>
        <dbReference type="ARBA" id="ARBA00022679"/>
    </source>
</evidence>
<keyword evidence="7" id="KW-0808">Transferase</keyword>
<protein>
    <recommendedName>
        <fullName evidence="4">RING-type E3 ubiquitin transferase</fullName>
        <ecNumber evidence="4">2.3.2.27</ecNumber>
    </recommendedName>
</protein>
<dbReference type="GO" id="GO:0008270">
    <property type="term" value="F:zinc ion binding"/>
    <property type="evidence" value="ECO:0007669"/>
    <property type="project" value="UniProtKB-KW"/>
</dbReference>
<dbReference type="InterPro" id="IPR013087">
    <property type="entry name" value="Znf_C2H2_type"/>
</dbReference>
<keyword evidence="5" id="KW-0963">Cytoplasm</keyword>
<dbReference type="InterPro" id="IPR056437">
    <property type="entry name" value="Znf-C2H2_ZNF598/HEL2"/>
</dbReference>
<comment type="subcellular location">
    <subcellularLocation>
        <location evidence="2">Cytoplasm</location>
    </subcellularLocation>
</comment>
<reference evidence="15 16" key="1">
    <citation type="journal article" date="2018" name="Nat. Genet.">
        <title>The Rosa genome provides new insights in the design of modern roses.</title>
        <authorList>
            <person name="Bendahmane M."/>
        </authorList>
    </citation>
    <scope>NUCLEOTIDE SEQUENCE [LARGE SCALE GENOMIC DNA]</scope>
    <source>
        <strain evidence="16">cv. Old Blush</strain>
    </source>
</reference>
<dbReference type="EC" id="2.3.2.27" evidence="4"/>
<dbReference type="CDD" id="cd16615">
    <property type="entry name" value="RING-HC_ZNF598"/>
    <property type="match status" value="1"/>
</dbReference>
<evidence type="ECO:0000256" key="10">
    <source>
        <dbReference type="ARBA" id="ARBA00022833"/>
    </source>
</evidence>
<dbReference type="Gramene" id="PRQ29180">
    <property type="protein sequence ID" value="PRQ29180"/>
    <property type="gene ID" value="RchiOBHm_Chr5g0011091"/>
</dbReference>
<dbReference type="InterPro" id="IPR044288">
    <property type="entry name" value="ZNF598/HEL2"/>
</dbReference>
<evidence type="ECO:0000256" key="6">
    <source>
        <dbReference type="ARBA" id="ARBA00022553"/>
    </source>
</evidence>
<evidence type="ECO:0000256" key="3">
    <source>
        <dbReference type="ARBA" id="ARBA00004906"/>
    </source>
</evidence>
<name>A0A2P6Q4R9_ROSCH</name>
<evidence type="ECO:0000256" key="9">
    <source>
        <dbReference type="ARBA" id="ARBA00022771"/>
    </source>
</evidence>
<evidence type="ECO:0000256" key="2">
    <source>
        <dbReference type="ARBA" id="ARBA00004496"/>
    </source>
</evidence>
<dbReference type="OrthoDB" id="3838338at2759"/>
<evidence type="ECO:0000313" key="16">
    <source>
        <dbReference type="Proteomes" id="UP000238479"/>
    </source>
</evidence>
<feature type="compositionally biased region" description="Polar residues" evidence="13">
    <location>
        <begin position="311"/>
        <end position="322"/>
    </location>
</feature>
<dbReference type="PROSITE" id="PS50089">
    <property type="entry name" value="ZF_RING_2"/>
    <property type="match status" value="1"/>
</dbReference>
<comment type="similarity">
    <text evidence="11">Belongs to the ZNF598/HEL2 family.</text>
</comment>
<dbReference type="SMART" id="SM00355">
    <property type="entry name" value="ZnF_C2H2"/>
    <property type="match status" value="4"/>
</dbReference>
<dbReference type="GO" id="GO:0005737">
    <property type="term" value="C:cytoplasm"/>
    <property type="evidence" value="ECO:0007669"/>
    <property type="project" value="UniProtKB-SubCell"/>
</dbReference>
<dbReference type="Pfam" id="PF25447">
    <property type="entry name" value="RING_ZNF598"/>
    <property type="match status" value="1"/>
</dbReference>
<dbReference type="PANTHER" id="PTHR22938:SF0">
    <property type="entry name" value="E3 UBIQUITIN-PROTEIN LIGASE ZNF598"/>
    <property type="match status" value="1"/>
</dbReference>
<feature type="region of interest" description="Disordered" evidence="13">
    <location>
        <begin position="389"/>
        <end position="424"/>
    </location>
</feature>
<dbReference type="Pfam" id="PF23202">
    <property type="entry name" value="PAH_ZNF598"/>
    <property type="match status" value="1"/>
</dbReference>
<keyword evidence="16" id="KW-1185">Reference proteome</keyword>
<comment type="pathway">
    <text evidence="3">Protein modification; protein ubiquitination.</text>
</comment>
<keyword evidence="8" id="KW-0479">Metal-binding</keyword>
<evidence type="ECO:0000256" key="5">
    <source>
        <dbReference type="ARBA" id="ARBA00022490"/>
    </source>
</evidence>
<keyword evidence="10" id="KW-0862">Zinc</keyword>
<organism evidence="15 16">
    <name type="scientific">Rosa chinensis</name>
    <name type="common">China rose</name>
    <dbReference type="NCBI Taxonomy" id="74649"/>
    <lineage>
        <taxon>Eukaryota</taxon>
        <taxon>Viridiplantae</taxon>
        <taxon>Streptophyta</taxon>
        <taxon>Embryophyta</taxon>
        <taxon>Tracheophyta</taxon>
        <taxon>Spermatophyta</taxon>
        <taxon>Magnoliopsida</taxon>
        <taxon>eudicotyledons</taxon>
        <taxon>Gunneridae</taxon>
        <taxon>Pentapetalae</taxon>
        <taxon>rosids</taxon>
        <taxon>fabids</taxon>
        <taxon>Rosales</taxon>
        <taxon>Rosaceae</taxon>
        <taxon>Rosoideae</taxon>
        <taxon>Rosoideae incertae sedis</taxon>
        <taxon>Rosa</taxon>
    </lineage>
</organism>
<keyword evidence="9 12" id="KW-0863">Zinc-finger</keyword>
<dbReference type="OMA" id="DARNEHT"/>
<evidence type="ECO:0000256" key="8">
    <source>
        <dbReference type="ARBA" id="ARBA00022723"/>
    </source>
</evidence>
<evidence type="ECO:0000256" key="12">
    <source>
        <dbReference type="PROSITE-ProRule" id="PRU00175"/>
    </source>
</evidence>
<feature type="region of interest" description="Disordered" evidence="13">
    <location>
        <begin position="495"/>
        <end position="543"/>
    </location>
</feature>
<dbReference type="AlphaFoldDB" id="A0A2P6Q4R9"/>
<dbReference type="Proteomes" id="UP000238479">
    <property type="component" value="Chromosome 5"/>
</dbReference>
<comment type="caution">
    <text evidence="15">The sequence shown here is derived from an EMBL/GenBank/DDBJ whole genome shotgun (WGS) entry which is preliminary data.</text>
</comment>
<comment type="catalytic activity">
    <reaction evidence="1">
        <text>S-ubiquitinyl-[E2 ubiquitin-conjugating enzyme]-L-cysteine + [acceptor protein]-L-lysine = [E2 ubiquitin-conjugating enzyme]-L-cysteine + N(6)-ubiquitinyl-[acceptor protein]-L-lysine.</text>
        <dbReference type="EC" id="2.3.2.27"/>
    </reaction>
</comment>
<feature type="compositionally biased region" description="Polar residues" evidence="13">
    <location>
        <begin position="521"/>
        <end position="538"/>
    </location>
</feature>
<keyword evidence="6" id="KW-0597">Phosphoprotein</keyword>
<dbReference type="PANTHER" id="PTHR22938">
    <property type="entry name" value="ZINC FINGER PROTEIN 598"/>
    <property type="match status" value="1"/>
</dbReference>